<feature type="region of interest" description="Disordered" evidence="6">
    <location>
        <begin position="336"/>
        <end position="363"/>
    </location>
</feature>
<dbReference type="PROSITE" id="PS51775">
    <property type="entry name" value="GTD_BINDING"/>
    <property type="match status" value="1"/>
</dbReference>
<accession>A0A9R0HS05</accession>
<evidence type="ECO:0000259" key="8">
    <source>
        <dbReference type="PROSITE" id="PS51775"/>
    </source>
</evidence>
<keyword evidence="3 7" id="KW-1133">Transmembrane helix</keyword>
<dbReference type="PANTHER" id="PTHR31448">
    <property type="entry name" value="MYOSIN-BINDING PROTEIN 2"/>
    <property type="match status" value="1"/>
</dbReference>
<evidence type="ECO:0000256" key="6">
    <source>
        <dbReference type="SAM" id="MobiDB-lite"/>
    </source>
</evidence>
<evidence type="ECO:0000256" key="3">
    <source>
        <dbReference type="ARBA" id="ARBA00022989"/>
    </source>
</evidence>
<sequence length="872" mass="97612">MFRLSSESQKHSRSFRTVLASALLEWVLIVMLLVYGLFGYLITKFARYCELPLPCLLCSRIDHILGSEKVGFYRDMICGNHKLEISSMVYCHFHEKLVDVRGMCESCLFSFATKDKSNSETYRLLVGKLGGEDLSGSDDDPVDNDHKTKGLNMKHCCCCNELWTSRRHAQILLQTKSMGCDDTDLDFPLSREISQDLINLNKEAKSLQPSADTGRKAEDSLDQFGYTELNVTSDAESDIQMSDAEDNRPLISNDPLRDIILDSTRMQPFVVVSEDEFPCDKPVDLRTSSSEPLEASNLVQSEINYPRDGASLAPPASGIGHGLEELNWQEISVNLDASSSTDPTPFSKASESPNDRNAFISSLDESNVEDEIVKEKVDANDSKNLDNKEPRVVQTLVHGSDRIEMLESLQTHLNSSKATSEHKDGDLEKPNHLDLGDAYQLAITSNGKQLSGKLAEQLAGKDSPKISADLKLLLSQLSRGSEFLSSDILSPRVSRNPDEFKAYNSSTSIGVKILQKRLSLERNDSKTSLDRNESGVGSLDFSTVSDIEGESELDRFKRQLEQDKKLLTALLKELEEERNASAIAANETMAMITRLQEEKAALQMEASHDLRMMEEQAEYDMEALDKYNDLVTEKEKEIQDLEAEVEYYRTKYPNESFLENVGESASNPCLSDSEKTRDAPNNCNAFDENSKSNSQDQLLLIEDERKYISESLINLEKKLSALCCTRAYSDLTNSDQSKQQRKDSYDPKLAGEGQMKRKTDENGLVLDNDIIIPSGSHQTLVGHVHSFKKSKSAGAEQGAVMVKEANIVALVNEVSSLSERLQALEADRCFIERSIDTLKNGEEGLIQEIASHLRELRMVGIRRYVKFNPLER</sequence>
<dbReference type="InterPro" id="IPR007656">
    <property type="entry name" value="GTD-bd"/>
</dbReference>
<organism evidence="9 10">
    <name type="scientific">Spinacia oleracea</name>
    <name type="common">Spinach</name>
    <dbReference type="NCBI Taxonomy" id="3562"/>
    <lineage>
        <taxon>Eukaryota</taxon>
        <taxon>Viridiplantae</taxon>
        <taxon>Streptophyta</taxon>
        <taxon>Embryophyta</taxon>
        <taxon>Tracheophyta</taxon>
        <taxon>Spermatophyta</taxon>
        <taxon>Magnoliopsida</taxon>
        <taxon>eudicotyledons</taxon>
        <taxon>Gunneridae</taxon>
        <taxon>Pentapetalae</taxon>
        <taxon>Caryophyllales</taxon>
        <taxon>Chenopodiaceae</taxon>
        <taxon>Chenopodioideae</taxon>
        <taxon>Anserineae</taxon>
        <taxon>Spinacia</taxon>
    </lineage>
</organism>
<dbReference type="GO" id="GO:0016020">
    <property type="term" value="C:membrane"/>
    <property type="evidence" value="ECO:0007669"/>
    <property type="project" value="UniProtKB-SubCell"/>
</dbReference>
<dbReference type="Proteomes" id="UP000813463">
    <property type="component" value="Chromosome 4"/>
</dbReference>
<protein>
    <submittedName>
        <fullName evidence="10">Myosin-binding protein 1</fullName>
    </submittedName>
</protein>
<evidence type="ECO:0000256" key="1">
    <source>
        <dbReference type="ARBA" id="ARBA00004167"/>
    </source>
</evidence>
<keyword evidence="9" id="KW-1185">Reference proteome</keyword>
<feature type="region of interest" description="Disordered" evidence="6">
    <location>
        <begin position="733"/>
        <end position="758"/>
    </location>
</feature>
<dbReference type="AlphaFoldDB" id="A0A9R0HS05"/>
<name>A0A9R0HS05_SPIOL</name>
<keyword evidence="5" id="KW-0175">Coiled coil</keyword>
<feature type="coiled-coil region" evidence="5">
    <location>
        <begin position="553"/>
        <end position="651"/>
    </location>
</feature>
<feature type="domain" description="GTD-binding" evidence="8">
    <location>
        <begin position="551"/>
        <end position="649"/>
    </location>
</feature>
<evidence type="ECO:0000313" key="9">
    <source>
        <dbReference type="Proteomes" id="UP000813463"/>
    </source>
</evidence>
<reference evidence="10" key="2">
    <citation type="submission" date="2025-08" db="UniProtKB">
        <authorList>
            <consortium name="RefSeq"/>
        </authorList>
    </citation>
    <scope>IDENTIFICATION</scope>
    <source>
        <tissue evidence="10">Leaf</tissue>
    </source>
</reference>
<keyword evidence="2 7" id="KW-0812">Transmembrane</keyword>
<evidence type="ECO:0000313" key="10">
    <source>
        <dbReference type="RefSeq" id="XP_021835638.1"/>
    </source>
</evidence>
<dbReference type="KEGG" id="soe:110775334"/>
<evidence type="ECO:0000256" key="2">
    <source>
        <dbReference type="ARBA" id="ARBA00022692"/>
    </source>
</evidence>
<evidence type="ECO:0000256" key="7">
    <source>
        <dbReference type="SAM" id="Phobius"/>
    </source>
</evidence>
<dbReference type="InterPro" id="IPR039306">
    <property type="entry name" value="MYOB"/>
</dbReference>
<keyword evidence="4 7" id="KW-0472">Membrane</keyword>
<proteinExistence type="predicted"/>
<reference evidence="9" key="1">
    <citation type="journal article" date="2021" name="Nat. Commun.">
        <title>Genomic analyses provide insights into spinach domestication and the genetic basis of agronomic traits.</title>
        <authorList>
            <person name="Cai X."/>
            <person name="Sun X."/>
            <person name="Xu C."/>
            <person name="Sun H."/>
            <person name="Wang X."/>
            <person name="Ge C."/>
            <person name="Zhang Z."/>
            <person name="Wang Q."/>
            <person name="Fei Z."/>
            <person name="Jiao C."/>
            <person name="Wang Q."/>
        </authorList>
    </citation>
    <scope>NUCLEOTIDE SEQUENCE [LARGE SCALE GENOMIC DNA]</scope>
    <source>
        <strain evidence="9">cv. Varoflay</strain>
    </source>
</reference>
<evidence type="ECO:0000256" key="4">
    <source>
        <dbReference type="ARBA" id="ARBA00023136"/>
    </source>
</evidence>
<comment type="subcellular location">
    <subcellularLocation>
        <location evidence="1">Membrane</location>
        <topology evidence="1">Single-pass membrane protein</topology>
    </subcellularLocation>
</comment>
<dbReference type="RefSeq" id="XP_021835638.1">
    <property type="nucleotide sequence ID" value="XM_021979946.2"/>
</dbReference>
<feature type="compositionally biased region" description="Polar residues" evidence="6">
    <location>
        <begin position="336"/>
        <end position="352"/>
    </location>
</feature>
<feature type="region of interest" description="Disordered" evidence="6">
    <location>
        <begin position="661"/>
        <end position="690"/>
    </location>
</feature>
<dbReference type="Pfam" id="PF04576">
    <property type="entry name" value="Zein-binding"/>
    <property type="match status" value="1"/>
</dbReference>
<feature type="transmembrane region" description="Helical" evidence="7">
    <location>
        <begin position="21"/>
        <end position="42"/>
    </location>
</feature>
<dbReference type="OrthoDB" id="1047602at2759"/>
<dbReference type="GO" id="GO:0080115">
    <property type="term" value="F:myosin XI tail binding"/>
    <property type="evidence" value="ECO:0007669"/>
    <property type="project" value="UniProtKB-ARBA"/>
</dbReference>
<dbReference type="PANTHER" id="PTHR31448:SF32">
    <property type="entry name" value="MYOSIN-BINDING PROTEIN 1"/>
    <property type="match status" value="1"/>
</dbReference>
<gene>
    <name evidence="10" type="primary">LOC110775334</name>
</gene>
<evidence type="ECO:0000256" key="5">
    <source>
        <dbReference type="SAM" id="Coils"/>
    </source>
</evidence>
<dbReference type="GeneID" id="110775334"/>